<proteinExistence type="predicted"/>
<dbReference type="InterPro" id="IPR011737">
    <property type="entry name" value="CHP02206_TP0381"/>
</dbReference>
<dbReference type="RefSeq" id="WP_184402418.1">
    <property type="nucleotide sequence ID" value="NZ_JACHHJ010000001.1"/>
</dbReference>
<gene>
    <name evidence="2" type="ORF">HNR44_000371</name>
</gene>
<sequence>MWWWEYTHDGPGFTWLGTAHIMVIVSLIVACMFIIVTRRWWQDRPQRQNAFRFSCVGIFVVGEILLQVWYIQAGVWDASFALPLHLSSIAWIAASFMLITRGRTWFEITFFAGVGSAFLTILTPDVGNYGFPHFRFFHFFITHALVIVAVVYMLAVENMQLRFRSVFKVWLYLNGYAAMIVPFNFWVDGNYMYLMDKPSGPSPFDWLGPWPYYIFSLQAVALFVFIVMYGIYRSVISAGSKRSPRR</sequence>
<accession>A0A841PWN9</accession>
<dbReference type="EMBL" id="JACHHJ010000001">
    <property type="protein sequence ID" value="MBB6448422.1"/>
    <property type="molecule type" value="Genomic_DNA"/>
</dbReference>
<organism evidence="2 3">
    <name type="scientific">Geomicrobium halophilum</name>
    <dbReference type="NCBI Taxonomy" id="549000"/>
    <lineage>
        <taxon>Bacteria</taxon>
        <taxon>Bacillati</taxon>
        <taxon>Bacillota</taxon>
        <taxon>Bacilli</taxon>
        <taxon>Bacillales</taxon>
        <taxon>Geomicrobium</taxon>
    </lineage>
</organism>
<dbReference type="AlphaFoldDB" id="A0A841PWN9"/>
<comment type="caution">
    <text evidence="2">The sequence shown here is derived from an EMBL/GenBank/DDBJ whole genome shotgun (WGS) entry which is preliminary data.</text>
</comment>
<feature type="transmembrane region" description="Helical" evidence="1">
    <location>
        <begin position="78"/>
        <end position="98"/>
    </location>
</feature>
<evidence type="ECO:0000313" key="3">
    <source>
        <dbReference type="Proteomes" id="UP000568839"/>
    </source>
</evidence>
<feature type="transmembrane region" description="Helical" evidence="1">
    <location>
        <begin position="105"/>
        <end position="124"/>
    </location>
</feature>
<feature type="transmembrane region" description="Helical" evidence="1">
    <location>
        <begin position="49"/>
        <end position="72"/>
    </location>
</feature>
<protein>
    <submittedName>
        <fullName evidence="2">Putative integral membrane protein (TIGR02206 family)</fullName>
    </submittedName>
</protein>
<dbReference type="Proteomes" id="UP000568839">
    <property type="component" value="Unassembled WGS sequence"/>
</dbReference>
<dbReference type="Pfam" id="PF14808">
    <property type="entry name" value="TMEM164"/>
    <property type="match status" value="1"/>
</dbReference>
<feature type="transmembrane region" description="Helical" evidence="1">
    <location>
        <begin position="12"/>
        <end position="37"/>
    </location>
</feature>
<keyword evidence="1" id="KW-1133">Transmembrane helix</keyword>
<feature type="transmembrane region" description="Helical" evidence="1">
    <location>
        <begin position="167"/>
        <end position="187"/>
    </location>
</feature>
<feature type="transmembrane region" description="Helical" evidence="1">
    <location>
        <begin position="210"/>
        <end position="232"/>
    </location>
</feature>
<dbReference type="NCBIfam" id="TIGR02206">
    <property type="entry name" value="intg_mem_TP0381"/>
    <property type="match status" value="1"/>
</dbReference>
<reference evidence="2 3" key="1">
    <citation type="submission" date="2020-08" db="EMBL/GenBank/DDBJ databases">
        <title>Genomic Encyclopedia of Type Strains, Phase IV (KMG-IV): sequencing the most valuable type-strain genomes for metagenomic binning, comparative biology and taxonomic classification.</title>
        <authorList>
            <person name="Goeker M."/>
        </authorList>
    </citation>
    <scope>NUCLEOTIDE SEQUENCE [LARGE SCALE GENOMIC DNA]</scope>
    <source>
        <strain evidence="2 3">DSM 21769</strain>
    </source>
</reference>
<keyword evidence="3" id="KW-1185">Reference proteome</keyword>
<feature type="transmembrane region" description="Helical" evidence="1">
    <location>
        <begin position="136"/>
        <end position="155"/>
    </location>
</feature>
<name>A0A841PWN9_9BACL</name>
<evidence type="ECO:0000313" key="2">
    <source>
        <dbReference type="EMBL" id="MBB6448422.1"/>
    </source>
</evidence>
<keyword evidence="1" id="KW-0812">Transmembrane</keyword>
<keyword evidence="1" id="KW-0472">Membrane</keyword>
<evidence type="ECO:0000256" key="1">
    <source>
        <dbReference type="SAM" id="Phobius"/>
    </source>
</evidence>